<dbReference type="SUPFAM" id="SSF56601">
    <property type="entry name" value="beta-lactamase/transpeptidase-like"/>
    <property type="match status" value="1"/>
</dbReference>
<name>A0A1N6JHR7_9BACT</name>
<dbReference type="InterPro" id="IPR012338">
    <property type="entry name" value="Beta-lactam/transpept-like"/>
</dbReference>
<feature type="chain" id="PRO_5012275040" evidence="1">
    <location>
        <begin position="20"/>
        <end position="540"/>
    </location>
</feature>
<dbReference type="Pfam" id="PF00144">
    <property type="entry name" value="Beta-lactamase"/>
    <property type="match status" value="1"/>
</dbReference>
<protein>
    <submittedName>
        <fullName evidence="3">CubicO group peptidase, beta-lactamase class C family</fullName>
    </submittedName>
</protein>
<reference evidence="3 4" key="1">
    <citation type="submission" date="2016-11" db="EMBL/GenBank/DDBJ databases">
        <authorList>
            <person name="Jaros S."/>
            <person name="Januszkiewicz K."/>
            <person name="Wedrychowicz H."/>
        </authorList>
    </citation>
    <scope>NUCLEOTIDE SEQUENCE [LARGE SCALE GENOMIC DNA]</scope>
    <source>
        <strain evidence="3 4">DSM 24787</strain>
    </source>
</reference>
<evidence type="ECO:0000313" key="3">
    <source>
        <dbReference type="EMBL" id="SIO43739.1"/>
    </source>
</evidence>
<dbReference type="Proteomes" id="UP000185003">
    <property type="component" value="Unassembled WGS sequence"/>
</dbReference>
<organism evidence="3 4">
    <name type="scientific">Chitinophaga niabensis</name>
    <dbReference type="NCBI Taxonomy" id="536979"/>
    <lineage>
        <taxon>Bacteria</taxon>
        <taxon>Pseudomonadati</taxon>
        <taxon>Bacteroidota</taxon>
        <taxon>Chitinophagia</taxon>
        <taxon>Chitinophagales</taxon>
        <taxon>Chitinophagaceae</taxon>
        <taxon>Chitinophaga</taxon>
    </lineage>
</organism>
<dbReference type="InterPro" id="IPR050491">
    <property type="entry name" value="AmpC-like"/>
</dbReference>
<dbReference type="STRING" id="536979.SAMN04488055_4022"/>
<feature type="domain" description="Beta-lactamase-related" evidence="2">
    <location>
        <begin position="39"/>
        <end position="343"/>
    </location>
</feature>
<dbReference type="EMBL" id="FSRA01000002">
    <property type="protein sequence ID" value="SIO43739.1"/>
    <property type="molecule type" value="Genomic_DNA"/>
</dbReference>
<gene>
    <name evidence="3" type="ORF">SAMN04488055_4022</name>
</gene>
<sequence length="540" mass="60084">MKTFALFILSCIISVSTYAQTWQDTLAKIESAFSRYTPETPGAQFTISRNGEIIFSKAWGIADLEHHVPLTTRSLIEAGSVSKQFTAAAILLLEQQGKLSLNDDVHKYIPELPDYGTPITLRQMMNHTSGLRDWGSIAELSGSPRGTKTYNNADALWMVCRQKELNNVPGAEYIYSNSNYLFLAIIVKRVTGRELSLFTRRNIFDPAGMKQSLWRAYKEVVPGRAMAYAQNGAKYINEMPNEDVYGPGGLLTTTEELVKWVLFYTGGKLGNPSLFPEQTKKTPLNNGNVNDYTAGLVLTRLNGQDAIVHSGATASYRANLEYFPEQGLVFAFLSNTSAFDSAPTNAASLARNIFVPEPAGSPSTKPAVPPYAVTEEKLRSYEGWYRNPRNGAGTKVVVTDGKLGFMGDVSMTALGKDLFRAENRRIEFLPGGFRQTTPNKDTVFFTAVEFANINKDSDAARYTGEYYSEETEFRCFIEAEGTTLKLVLKPETKMTLTPQYKDGFRSPWGSLYFVRDAQNKITGFKVSQSRARNVSFIKVK</sequence>
<evidence type="ECO:0000259" key="2">
    <source>
        <dbReference type="Pfam" id="PF00144"/>
    </source>
</evidence>
<dbReference type="Gene3D" id="3.40.710.10">
    <property type="entry name" value="DD-peptidase/beta-lactamase superfamily"/>
    <property type="match status" value="1"/>
</dbReference>
<evidence type="ECO:0000313" key="4">
    <source>
        <dbReference type="Proteomes" id="UP000185003"/>
    </source>
</evidence>
<proteinExistence type="predicted"/>
<keyword evidence="4" id="KW-1185">Reference proteome</keyword>
<accession>A0A1N6JHR7</accession>
<feature type="signal peptide" evidence="1">
    <location>
        <begin position="1"/>
        <end position="19"/>
    </location>
</feature>
<dbReference type="InterPro" id="IPR001466">
    <property type="entry name" value="Beta-lactam-related"/>
</dbReference>
<dbReference type="PANTHER" id="PTHR46825">
    <property type="entry name" value="D-ALANYL-D-ALANINE-CARBOXYPEPTIDASE/ENDOPEPTIDASE AMPH"/>
    <property type="match status" value="1"/>
</dbReference>
<keyword evidence="1" id="KW-0732">Signal</keyword>
<dbReference type="PANTHER" id="PTHR46825:SF9">
    <property type="entry name" value="BETA-LACTAMASE-RELATED DOMAIN-CONTAINING PROTEIN"/>
    <property type="match status" value="1"/>
</dbReference>
<dbReference type="RefSeq" id="WP_074241375.1">
    <property type="nucleotide sequence ID" value="NZ_FSRA01000002.1"/>
</dbReference>
<dbReference type="OrthoDB" id="9793489at2"/>
<evidence type="ECO:0000256" key="1">
    <source>
        <dbReference type="SAM" id="SignalP"/>
    </source>
</evidence>
<dbReference type="AlphaFoldDB" id="A0A1N6JHR7"/>